<dbReference type="AlphaFoldDB" id="A0A0E9TAY7"/>
<accession>A0A0E9TAY7</accession>
<organism evidence="1">
    <name type="scientific">Anguilla anguilla</name>
    <name type="common">European freshwater eel</name>
    <name type="synonym">Muraena anguilla</name>
    <dbReference type="NCBI Taxonomy" id="7936"/>
    <lineage>
        <taxon>Eukaryota</taxon>
        <taxon>Metazoa</taxon>
        <taxon>Chordata</taxon>
        <taxon>Craniata</taxon>
        <taxon>Vertebrata</taxon>
        <taxon>Euteleostomi</taxon>
        <taxon>Actinopterygii</taxon>
        <taxon>Neopterygii</taxon>
        <taxon>Teleostei</taxon>
        <taxon>Anguilliformes</taxon>
        <taxon>Anguillidae</taxon>
        <taxon>Anguilla</taxon>
    </lineage>
</organism>
<reference evidence="1" key="2">
    <citation type="journal article" date="2015" name="Fish Shellfish Immunol.">
        <title>Early steps in the European eel (Anguilla anguilla)-Vibrio vulnificus interaction in the gills: Role of the RtxA13 toxin.</title>
        <authorList>
            <person name="Callol A."/>
            <person name="Pajuelo D."/>
            <person name="Ebbesson L."/>
            <person name="Teles M."/>
            <person name="MacKenzie S."/>
            <person name="Amaro C."/>
        </authorList>
    </citation>
    <scope>NUCLEOTIDE SEQUENCE</scope>
</reference>
<dbReference type="EMBL" id="GBXM01058502">
    <property type="protein sequence ID" value="JAH50075.1"/>
    <property type="molecule type" value="Transcribed_RNA"/>
</dbReference>
<evidence type="ECO:0000313" key="1">
    <source>
        <dbReference type="EMBL" id="JAH50075.1"/>
    </source>
</evidence>
<name>A0A0E9TAY7_ANGAN</name>
<protein>
    <submittedName>
        <fullName evidence="1">Uncharacterized protein</fullName>
    </submittedName>
</protein>
<proteinExistence type="predicted"/>
<sequence length="30" mass="3716">MLESFYILYHLFYVGNKQIKWTAVYSFLKL</sequence>
<reference evidence="1" key="1">
    <citation type="submission" date="2014-11" db="EMBL/GenBank/DDBJ databases">
        <authorList>
            <person name="Amaro Gonzalez C."/>
        </authorList>
    </citation>
    <scope>NUCLEOTIDE SEQUENCE</scope>
</reference>